<dbReference type="PANTHER" id="PTHR31008:SF5">
    <property type="entry name" value="EXPRESSED PROTEIN"/>
    <property type="match status" value="1"/>
</dbReference>
<feature type="compositionally biased region" description="Polar residues" evidence="1">
    <location>
        <begin position="14"/>
        <end position="29"/>
    </location>
</feature>
<feature type="compositionally biased region" description="Low complexity" evidence="1">
    <location>
        <begin position="441"/>
        <end position="466"/>
    </location>
</feature>
<feature type="compositionally biased region" description="Low complexity" evidence="1">
    <location>
        <begin position="411"/>
        <end position="426"/>
    </location>
</feature>
<gene>
    <name evidence="2" type="ORF">Nepgr_017314</name>
</gene>
<comment type="caution">
    <text evidence="2">The sequence shown here is derived from an EMBL/GenBank/DDBJ whole genome shotgun (WGS) entry which is preliminary data.</text>
</comment>
<feature type="region of interest" description="Disordered" evidence="1">
    <location>
        <begin position="309"/>
        <end position="492"/>
    </location>
</feature>
<feature type="region of interest" description="Disordered" evidence="1">
    <location>
        <begin position="756"/>
        <end position="778"/>
    </location>
</feature>
<proteinExistence type="predicted"/>
<evidence type="ECO:0000313" key="2">
    <source>
        <dbReference type="EMBL" id="GMH15473.1"/>
    </source>
</evidence>
<organism evidence="2 3">
    <name type="scientific">Nepenthes gracilis</name>
    <name type="common">Slender pitcher plant</name>
    <dbReference type="NCBI Taxonomy" id="150966"/>
    <lineage>
        <taxon>Eukaryota</taxon>
        <taxon>Viridiplantae</taxon>
        <taxon>Streptophyta</taxon>
        <taxon>Embryophyta</taxon>
        <taxon>Tracheophyta</taxon>
        <taxon>Spermatophyta</taxon>
        <taxon>Magnoliopsida</taxon>
        <taxon>eudicotyledons</taxon>
        <taxon>Gunneridae</taxon>
        <taxon>Pentapetalae</taxon>
        <taxon>Caryophyllales</taxon>
        <taxon>Nepenthaceae</taxon>
        <taxon>Nepenthes</taxon>
    </lineage>
</organism>
<dbReference type="EMBL" id="BSYO01000015">
    <property type="protein sequence ID" value="GMH15473.1"/>
    <property type="molecule type" value="Genomic_DNA"/>
</dbReference>
<accession>A0AAD3SQ66</accession>
<reference evidence="2" key="1">
    <citation type="submission" date="2023-05" db="EMBL/GenBank/DDBJ databases">
        <title>Nepenthes gracilis genome sequencing.</title>
        <authorList>
            <person name="Fukushima K."/>
        </authorList>
    </citation>
    <scope>NUCLEOTIDE SEQUENCE</scope>
    <source>
        <strain evidence="2">SING2019-196</strain>
    </source>
</reference>
<evidence type="ECO:0000313" key="3">
    <source>
        <dbReference type="Proteomes" id="UP001279734"/>
    </source>
</evidence>
<protein>
    <submittedName>
        <fullName evidence="2">Uncharacterized protein</fullName>
    </submittedName>
</protein>
<feature type="compositionally biased region" description="Basic and acidic residues" evidence="1">
    <location>
        <begin position="471"/>
        <end position="491"/>
    </location>
</feature>
<dbReference type="Proteomes" id="UP001279734">
    <property type="component" value="Unassembled WGS sequence"/>
</dbReference>
<feature type="compositionally biased region" description="Basic and acidic residues" evidence="1">
    <location>
        <begin position="63"/>
        <end position="73"/>
    </location>
</feature>
<feature type="compositionally biased region" description="Basic and acidic residues" evidence="1">
    <location>
        <begin position="335"/>
        <end position="354"/>
    </location>
</feature>
<feature type="region of interest" description="Disordered" evidence="1">
    <location>
        <begin position="1"/>
        <end position="89"/>
    </location>
</feature>
<feature type="compositionally biased region" description="Polar residues" evidence="1">
    <location>
        <begin position="309"/>
        <end position="327"/>
    </location>
</feature>
<dbReference type="PANTHER" id="PTHR31008">
    <property type="entry name" value="COP1-INTERACTING PROTEIN-RELATED"/>
    <property type="match status" value="1"/>
</dbReference>
<dbReference type="AlphaFoldDB" id="A0AAD3SQ66"/>
<feature type="compositionally biased region" description="Polar residues" evidence="1">
    <location>
        <begin position="385"/>
        <end position="402"/>
    </location>
</feature>
<sequence length="867" mass="94876">MSESSTQGGGGSPLTVNQTGTDVQKSEILQSGRPVIYGASPAKVVQNEQESSTEGEESSYSSEEDRPSAERRRTLIRSATPRRSASPMRRIQVGRSGLHRAPAVNIRNLNYFPSGERPWPYRDAAPNGCQAEESELTNKNPECDVKRMSVQDTINLFESKQSNQAADIQKRRSLIDSSASTHKFVLRRWNAGMGDPSAPCVTPNAPECTTSWSGTNLRGEDSANKTVEIKVSVSPDSGVVEAVKTAKAGEELEISDRSIPNPTEVDIPVCQADKTDDRLDQAEWNQKKEAELNEMLMKLVETKPIRINYQSTEPDSSENLDPYSQQRGGLYNQYKETRDEKLDEKSGKKSEKQAHYKATQKSLEKTEAKMSSRTASNSGKKHPVNKTQKVVKNLPQASNSKNECPEPAGQKKASPKASSLSSTRKSWPSTPSPKAIGESCAKSLAGISSSGSAASHQKSQSSASISCPTPKVERLRLQQKDVGKFPVDTKKGRQRVNDNMQQMTTNGVKTMKKGFTAPNYNTDVLPLKPRIHSRTFKKSSMVPLESKPSAQYATAVSPLNSLMVDKTEVPSQAEEPVCKREKPDSVQEDEIVANASDLVSPQIDKILTAQEKNNTSLEPETQVARLPNFANKESLGKISVVVETIERFAGSPAESQHQEEPVISHASCVENCQQDLPIPSSNSASSQLVSPTNLAAMEPSGARVRHPLSQMLLEESSEPDISEWGAAENPPMVYQKDVPKGLKRLLNFSWQSKGETNVAGWSGPCTSEGEDNVDDKSFSKRNNDSLLWNSALHEKKYGEQGTISEAFERNFSDKPLSARSNTGNNSAQSSNKFQQPNVSSSSSTKATKSFFSVSAFRGNKATETRLR</sequence>
<feature type="region of interest" description="Disordered" evidence="1">
    <location>
        <begin position="811"/>
        <end position="845"/>
    </location>
</feature>
<feature type="compositionally biased region" description="Polar residues" evidence="1">
    <location>
        <begin position="818"/>
        <end position="837"/>
    </location>
</feature>
<name>A0AAD3SQ66_NEPGR</name>
<evidence type="ECO:0000256" key="1">
    <source>
        <dbReference type="SAM" id="MobiDB-lite"/>
    </source>
</evidence>
<keyword evidence="3" id="KW-1185">Reference proteome</keyword>